<dbReference type="Pfam" id="PF01753">
    <property type="entry name" value="zf-MYND"/>
    <property type="match status" value="1"/>
</dbReference>
<dbReference type="OrthoDB" id="432970at2759"/>
<dbReference type="PROSITE" id="PS01360">
    <property type="entry name" value="ZF_MYND_1"/>
    <property type="match status" value="1"/>
</dbReference>
<proteinExistence type="predicted"/>
<feature type="domain" description="MYND-type" evidence="5">
    <location>
        <begin position="1134"/>
        <end position="1172"/>
    </location>
</feature>
<dbReference type="GeneID" id="25410975"/>
<evidence type="ECO:0000256" key="3">
    <source>
        <dbReference type="ARBA" id="ARBA00022833"/>
    </source>
</evidence>
<dbReference type="InterPro" id="IPR027974">
    <property type="entry name" value="DUF4470"/>
</dbReference>
<evidence type="ECO:0000256" key="2">
    <source>
        <dbReference type="ARBA" id="ARBA00022771"/>
    </source>
</evidence>
<evidence type="ECO:0000313" key="6">
    <source>
        <dbReference type="EMBL" id="KEQ72115.1"/>
    </source>
</evidence>
<dbReference type="GO" id="GO:0000981">
    <property type="term" value="F:DNA-binding transcription factor activity, RNA polymerase II-specific"/>
    <property type="evidence" value="ECO:0007669"/>
    <property type="project" value="TreeGrafter"/>
</dbReference>
<accession>A0A074WGD7</accession>
<name>A0A074WGD7_9PEZI</name>
<dbReference type="Pfam" id="PF14737">
    <property type="entry name" value="DUF4470"/>
    <property type="match status" value="1"/>
</dbReference>
<sequence length="1174" mass="129211">MLTPTHINPRFFSYPIGNTPAANLLRDVRPGKEPVEILAIGCGDVRNILFTLWSQRNIGCKLNFTACDLDPAVLARNVFLLTAIPRSPSPDEIERLWRIYYHFYVTSTDLLFVQQHCQKLLAASESLITWNDSSFGSSLRFSTEAGLSEVRRIWSLYAQTRTKQEDDRIRNTIKSMYDRYVTAEDIMLNGSRSAGAHGDLAIPLVTDAYHEYWKTGVVAGNDQDLSALVQENGGRANPLIFVSSSGAFNVHYGSDPLVGFHLAEALDSHQTTEATLSSFARLAKSQFGGWCHEFISGVASTSVNIMHHCGDAVNFSHALQAIQGSATVPPSTYFYTKPWGSVPLDLPSYLVTQYDVIDTSNVMDHVGLLNLLSAIVPLLSDKSGSVIYTDSLVQSSEQPEKILETLLHSDVTVLSLILSVAPVGHLLRTMTDSTHTEQLATMCARSDTSPQHQHRMRIPWKRAAQADSTASDRHTSSHRIRMDPEELASFFMHTYLAMFREAENIKTVRQVTRRKLTCPLTGDIGFYSRLSLVTLIASAKRNVSTDWNKCVDALVQMIENDRSLIIGSNSLQELYMHLHLYGLYHSPMLEGNPRDRRTYYGEPRDAGEPGVLGQQSLSGIVHIALIVPRSNFAVFTARQLGTPGVHLSVRGHGFDNCFHAIDVFFGRFESDAVDSSKVVQDASGWSGTSDMIVTCRIPTRGLLLGRRQDLHVELNINTSVVDRGYIPLLGVRMTIFGATLDSKNVRILTQAPCTKPESVSHTEPARFTESTDTISATVALKRDSTVQSIAVTNNFAPDSDQDHALKSGGVVESLQISPSVLAVSIGGQKDISEFVFPYPVDGSACKIKVARKSSWIEIKAPASNALEPGGFSLNPFPIVGQDTSSLAWGMGRVDPELQPPVKISASTPEALRALRWTALSKGELDQIKANPGRVSRPRMLQLKEMIGQMFAGCAGCNADAPNERINMFVWRHDGVSKFQIIPNALRHDRDTGSIFLDGFFVPVTAESIRRIVTSSMTPNCLVIDASTEDIELWQRLIPAIAERCRSWEHSSECNYKTKPDTAFLCDCGVGQNAASMPSAFKSVAGLATRIALPFISAVPYVEAMTDAKMISEIDAVMAAVDLERKTKTPSGDACDNCGSDKPGLKACSRCEKVKYCNHACQRAAWKKHKKVCKR</sequence>
<evidence type="ECO:0000259" key="5">
    <source>
        <dbReference type="PROSITE" id="PS50865"/>
    </source>
</evidence>
<dbReference type="PANTHER" id="PTHR10237">
    <property type="entry name" value="DEFORMED EPIDERMAL AUTOREGULATORY FACTOR 1 HOMOLOG SUPPRESSIN"/>
    <property type="match status" value="1"/>
</dbReference>
<dbReference type="Proteomes" id="UP000027730">
    <property type="component" value="Unassembled WGS sequence"/>
</dbReference>
<dbReference type="AlphaFoldDB" id="A0A074WGD7"/>
<dbReference type="STRING" id="1043004.A0A074WGD7"/>
<dbReference type="Gene3D" id="6.10.140.2220">
    <property type="match status" value="1"/>
</dbReference>
<dbReference type="HOGENOM" id="CLU_007974_0_1_1"/>
<reference evidence="6 7" key="1">
    <citation type="journal article" date="2014" name="BMC Genomics">
        <title>Genome sequencing of four Aureobasidium pullulans varieties: biotechnological potential, stress tolerance, and description of new species.</title>
        <authorList>
            <person name="Gostin Ar C."/>
            <person name="Ohm R.A."/>
            <person name="Kogej T."/>
            <person name="Sonjak S."/>
            <person name="Turk M."/>
            <person name="Zajc J."/>
            <person name="Zalar P."/>
            <person name="Grube M."/>
            <person name="Sun H."/>
            <person name="Han J."/>
            <person name="Sharma A."/>
            <person name="Chiniquy J."/>
            <person name="Ngan C.Y."/>
            <person name="Lipzen A."/>
            <person name="Barry K."/>
            <person name="Grigoriev I.V."/>
            <person name="Gunde-Cimerman N."/>
        </authorList>
    </citation>
    <scope>NUCLEOTIDE SEQUENCE [LARGE SCALE GENOMIC DNA]</scope>
    <source>
        <strain evidence="6 7">CBS 147.97</strain>
    </source>
</reference>
<dbReference type="EMBL" id="KL584712">
    <property type="protein sequence ID" value="KEQ72115.1"/>
    <property type="molecule type" value="Genomic_DNA"/>
</dbReference>
<dbReference type="InterPro" id="IPR024119">
    <property type="entry name" value="TF_DEAF-1"/>
</dbReference>
<protein>
    <recommendedName>
        <fullName evidence="5">MYND-type domain-containing protein</fullName>
    </recommendedName>
</protein>
<dbReference type="GO" id="GO:0008270">
    <property type="term" value="F:zinc ion binding"/>
    <property type="evidence" value="ECO:0007669"/>
    <property type="project" value="UniProtKB-KW"/>
</dbReference>
<organism evidence="6 7">
    <name type="scientific">Aureobasidium namibiae CBS 147.97</name>
    <dbReference type="NCBI Taxonomy" id="1043004"/>
    <lineage>
        <taxon>Eukaryota</taxon>
        <taxon>Fungi</taxon>
        <taxon>Dikarya</taxon>
        <taxon>Ascomycota</taxon>
        <taxon>Pezizomycotina</taxon>
        <taxon>Dothideomycetes</taxon>
        <taxon>Dothideomycetidae</taxon>
        <taxon>Dothideales</taxon>
        <taxon>Saccotheciaceae</taxon>
        <taxon>Aureobasidium</taxon>
    </lineage>
</organism>
<gene>
    <name evidence="6" type="ORF">M436DRAFT_49013</name>
</gene>
<keyword evidence="1" id="KW-0479">Metal-binding</keyword>
<evidence type="ECO:0000313" key="7">
    <source>
        <dbReference type="Proteomes" id="UP000027730"/>
    </source>
</evidence>
<dbReference type="GO" id="GO:0005634">
    <property type="term" value="C:nucleus"/>
    <property type="evidence" value="ECO:0007669"/>
    <property type="project" value="TreeGrafter"/>
</dbReference>
<dbReference type="SUPFAM" id="SSF144232">
    <property type="entry name" value="HIT/MYND zinc finger-like"/>
    <property type="match status" value="1"/>
</dbReference>
<keyword evidence="3" id="KW-0862">Zinc</keyword>
<dbReference type="PROSITE" id="PS50865">
    <property type="entry name" value="ZF_MYND_2"/>
    <property type="match status" value="1"/>
</dbReference>
<keyword evidence="2 4" id="KW-0863">Zinc-finger</keyword>
<evidence type="ECO:0000256" key="1">
    <source>
        <dbReference type="ARBA" id="ARBA00022723"/>
    </source>
</evidence>
<dbReference type="InterPro" id="IPR002893">
    <property type="entry name" value="Znf_MYND"/>
</dbReference>
<keyword evidence="7" id="KW-1185">Reference proteome</keyword>
<dbReference type="PANTHER" id="PTHR10237:SF14">
    <property type="entry name" value="MYND-TYPE DOMAIN-CONTAINING PROTEIN"/>
    <property type="match status" value="1"/>
</dbReference>
<dbReference type="RefSeq" id="XP_013426103.1">
    <property type="nucleotide sequence ID" value="XM_013570649.1"/>
</dbReference>
<evidence type="ECO:0000256" key="4">
    <source>
        <dbReference type="PROSITE-ProRule" id="PRU00134"/>
    </source>
</evidence>